<feature type="repeat" description="WD" evidence="3">
    <location>
        <begin position="869"/>
        <end position="910"/>
    </location>
</feature>
<feature type="repeat" description="WD" evidence="3">
    <location>
        <begin position="827"/>
        <end position="868"/>
    </location>
</feature>
<feature type="repeat" description="WD" evidence="3">
    <location>
        <begin position="1205"/>
        <end position="1246"/>
    </location>
</feature>
<reference evidence="6" key="1">
    <citation type="submission" date="2021-05" db="EMBL/GenBank/DDBJ databases">
        <authorList>
            <person name="Khan N."/>
        </authorList>
    </citation>
    <scope>NUCLEOTIDE SEQUENCE</scope>
</reference>
<name>A0A8J2IE65_FUSEQ</name>
<protein>
    <recommendedName>
        <fullName evidence="5">Nephrocystin 3-like N-terminal domain-containing protein</fullName>
    </recommendedName>
</protein>
<dbReference type="PANTHER" id="PTHR19848">
    <property type="entry name" value="WD40 REPEAT PROTEIN"/>
    <property type="match status" value="1"/>
</dbReference>
<dbReference type="PANTHER" id="PTHR19848:SF8">
    <property type="entry name" value="F-BOX AND WD REPEAT DOMAIN CONTAINING 7"/>
    <property type="match status" value="1"/>
</dbReference>
<evidence type="ECO:0000313" key="7">
    <source>
        <dbReference type="Proteomes" id="UP000693738"/>
    </source>
</evidence>
<evidence type="ECO:0000256" key="1">
    <source>
        <dbReference type="ARBA" id="ARBA00022574"/>
    </source>
</evidence>
<dbReference type="Pfam" id="PF25173">
    <property type="entry name" value="Beta-prop_WDR3_1st"/>
    <property type="match status" value="1"/>
</dbReference>
<feature type="repeat" description="WD" evidence="3">
    <location>
        <begin position="995"/>
        <end position="1036"/>
    </location>
</feature>
<dbReference type="PROSITE" id="PS50082">
    <property type="entry name" value="WD_REPEATS_2"/>
    <property type="match status" value="13"/>
</dbReference>
<organism evidence="6 7">
    <name type="scientific">Fusarium equiseti</name>
    <name type="common">Fusarium scirpi</name>
    <dbReference type="NCBI Taxonomy" id="61235"/>
    <lineage>
        <taxon>Eukaryota</taxon>
        <taxon>Fungi</taxon>
        <taxon>Dikarya</taxon>
        <taxon>Ascomycota</taxon>
        <taxon>Pezizomycotina</taxon>
        <taxon>Sordariomycetes</taxon>
        <taxon>Hypocreomycetidae</taxon>
        <taxon>Hypocreales</taxon>
        <taxon>Nectriaceae</taxon>
        <taxon>Fusarium</taxon>
        <taxon>Fusarium incarnatum-equiseti species complex</taxon>
    </lineage>
</organism>
<feature type="repeat" description="WD" evidence="3">
    <location>
        <begin position="785"/>
        <end position="826"/>
    </location>
</feature>
<dbReference type="PROSITE" id="PS00678">
    <property type="entry name" value="WD_REPEATS_1"/>
    <property type="match status" value="11"/>
</dbReference>
<comment type="caution">
    <text evidence="6">The sequence shown here is derived from an EMBL/GenBank/DDBJ whole genome shotgun (WGS) entry which is preliminary data.</text>
</comment>
<proteinExistence type="predicted"/>
<keyword evidence="4" id="KW-0175">Coiled coil</keyword>
<sequence length="1392" mass="155429">MAEALGVASSVIAVVELSVKVLSLCLQYSREVKNAKDDIERLRKEVAIFKVTADELKALLEKPHGKELKTSQQLVSVIEDGHSTLGKVEQRLRPSTGRKAMSRFGMRALKWPFESKDVQGTIQDLERCRGNISLALNIDQTVILQNVDDRTTLNQLPIAHGASFDSKTEEHNPTCLPNTRQELLDDIDHWIDDPKSETVYWLNGMAGTGKSTIARTVAHSRSKRGDLGASFFFKRGEMDRGNLNKLMPTLAYQLALSIPGVALFIKKALDNNPAVVGKSAKEQFEKLIQEPLCKAAAIATTPSSIVMVIDALDECDQETDIRLLINIFSKVQTIQPHLRIFLTSRPELSIRLGFSEVRGSYQGLVLHDIPAQIIEHDIIVFLNNEFKKIRHDFNLTVGDERKLPSNWPGRPTVQSLAKMAVPLFIFAATVCRFIGDRRRSPQRRLQTVLGHGERSHGSQLDQTYAPILRSQITSLPKEEREEIIRDFRVIVGSIVTLASPLPVIALSCLIDVPLEVVDERLDALHSVLSIPLERTIPVRLLHLSFRDYLFAEESEFQVDERYTHQSLAKHCLRIMYGALRKNICGLSFPGKRRSAVDLGQLEKSMPSQLQYACMHWAYHQIEYNPNLDDNNEVYDFLTTHFLHWVEVMSLLGRVKECLESLRSLAKRLENRVDSRLSAFVADAVRFVQAYFSVVADAPLQIYSCLIFAPSKSIIRRTFKQAIPRWTSILPKVEENWDACLLTLEGHSKSVRSVVFSHDSKKVASGSNDNTIRIWDAETGECERVLEGHSGNISSVVFSHDSKKVASGSHDETVRIWDTETGECEQVIEDHSEWISLGVSSHDLKKVATTSYEESIRIWDAETGECERVLEGHNDDISSVVFSYDSKKVASGSYDKTIRIWDAETGECERVLKGHNSWVRSIVFSYDSKKVASGSDDETIWIWDIETGKCERVLEGHSDEVKSVVFSHDSKKVASGSDDKTIRIWDIGTGECERVLEGHNSWVRSIVFSYDSKKVASGSHDQTVRIWDAETGKCERVLEGHSDNISSVVFSHDSKKVASGSGDETIRIWDTAIGECERMLEGHNTWVRSIVFSHDLKKVASGSDDNTVRIWDAETGECKRVLEGHNSWVRSVVFSHDSKKVASASGDETIRIWNAETGKCERVLEGHNDDISSVVFSHDSKKVASGSCDETIRIWDAETGECEQVLKGHNSWVRSIVLSYDSKKVASGSDDKTIRIWNAETGECERVLEGHSDEVKSVVFSHNSRRVASASWDCTIRSWNAETGECEDVISLDVCAIVLSFTPDERGIVTNCGVFALTGGSKSSIESPMLLQHVEDPMVDCEDGTWVTTVGKDLLWLPPECRNGHVAAAGSTIAIGCPSGRVILLAISVADIL</sequence>
<feature type="coiled-coil region" evidence="4">
    <location>
        <begin position="25"/>
        <end position="59"/>
    </location>
</feature>
<dbReference type="CDD" id="cd00200">
    <property type="entry name" value="WD40"/>
    <property type="match status" value="3"/>
</dbReference>
<feature type="repeat" description="WD" evidence="3">
    <location>
        <begin position="953"/>
        <end position="994"/>
    </location>
</feature>
<dbReference type="Proteomes" id="UP000693738">
    <property type="component" value="Unassembled WGS sequence"/>
</dbReference>
<keyword evidence="2" id="KW-0677">Repeat</keyword>
<dbReference type="EMBL" id="CAJSTJ010000001">
    <property type="protein sequence ID" value="CAG7554292.1"/>
    <property type="molecule type" value="Genomic_DNA"/>
</dbReference>
<dbReference type="Pfam" id="PF00400">
    <property type="entry name" value="WD40"/>
    <property type="match status" value="8"/>
</dbReference>
<feature type="repeat" description="WD" evidence="3">
    <location>
        <begin position="1163"/>
        <end position="1204"/>
    </location>
</feature>
<dbReference type="InterPro" id="IPR001680">
    <property type="entry name" value="WD40_rpt"/>
</dbReference>
<accession>A0A8J2IE65</accession>
<dbReference type="SMART" id="SM00320">
    <property type="entry name" value="WD40"/>
    <property type="match status" value="13"/>
</dbReference>
<keyword evidence="1 3" id="KW-0853">WD repeat</keyword>
<gene>
    <name evidence="6" type="ORF">FEQUK3_LOCUS1</name>
</gene>
<evidence type="ECO:0000256" key="4">
    <source>
        <dbReference type="SAM" id="Coils"/>
    </source>
</evidence>
<feature type="domain" description="Nephrocystin 3-like N-terminal" evidence="5">
    <location>
        <begin position="179"/>
        <end position="345"/>
    </location>
</feature>
<feature type="repeat" description="WD" evidence="3">
    <location>
        <begin position="911"/>
        <end position="952"/>
    </location>
</feature>
<dbReference type="Pfam" id="PF24883">
    <property type="entry name" value="NPHP3_N"/>
    <property type="match status" value="1"/>
</dbReference>
<dbReference type="InterPro" id="IPR019775">
    <property type="entry name" value="WD40_repeat_CS"/>
</dbReference>
<feature type="repeat" description="WD" evidence="3">
    <location>
        <begin position="1247"/>
        <end position="1288"/>
    </location>
</feature>
<feature type="repeat" description="WD" evidence="3">
    <location>
        <begin position="1121"/>
        <end position="1162"/>
    </location>
</feature>
<dbReference type="InterPro" id="IPR056884">
    <property type="entry name" value="NPHP3-like_N"/>
</dbReference>
<feature type="repeat" description="WD" evidence="3">
    <location>
        <begin position="1037"/>
        <end position="1078"/>
    </location>
</feature>
<evidence type="ECO:0000313" key="6">
    <source>
        <dbReference type="EMBL" id="CAG7554292.1"/>
    </source>
</evidence>
<feature type="repeat" description="WD" evidence="3">
    <location>
        <begin position="1079"/>
        <end position="1120"/>
    </location>
</feature>
<evidence type="ECO:0000256" key="3">
    <source>
        <dbReference type="PROSITE-ProRule" id="PRU00221"/>
    </source>
</evidence>
<evidence type="ECO:0000256" key="2">
    <source>
        <dbReference type="ARBA" id="ARBA00022737"/>
    </source>
</evidence>
<feature type="repeat" description="WD" evidence="3">
    <location>
        <begin position="743"/>
        <end position="784"/>
    </location>
</feature>
<evidence type="ECO:0000259" key="5">
    <source>
        <dbReference type="Pfam" id="PF24883"/>
    </source>
</evidence>
<dbReference type="PROSITE" id="PS50294">
    <property type="entry name" value="WD_REPEATS_REGION"/>
    <property type="match status" value="12"/>
</dbReference>